<dbReference type="InterPro" id="IPR020904">
    <property type="entry name" value="Sc_DH/Rdtase_CS"/>
</dbReference>
<keyword evidence="2" id="KW-0560">Oxidoreductase</keyword>
<dbReference type="CDD" id="cd05233">
    <property type="entry name" value="SDR_c"/>
    <property type="match status" value="1"/>
</dbReference>
<dbReference type="PANTHER" id="PTHR43669:SF3">
    <property type="entry name" value="ALCOHOL DEHYDROGENASE, PUTATIVE (AFU_ORTHOLOGUE AFUA_3G03445)-RELATED"/>
    <property type="match status" value="1"/>
</dbReference>
<sequence length="262" mass="27480">MGLLDVRDQGVVVTGAGRGIGLAIAAKLAEEGARVVVNDLDAAEAHEAAAEIGAFAIPGDAASEEGVDALITAARAHLGDIDIYFANAGTAIGVGLDSTEEAWATALEVNVMAHVRAARLLVPSWLERGGGRFVVTASAAGLLATVGNAPYSVSKHAAVGFAEWLSITYGHRGITVQAICPQGVTTRMLDEAGPFKELLTRDGALSAEQVAESVWQGLQEGDFLILPHPEVREYYVSRAAHTDRWLGSMRRIQRKVDEGSVG</sequence>
<dbReference type="PRINTS" id="PR00081">
    <property type="entry name" value="GDHRDH"/>
</dbReference>
<dbReference type="AlphaFoldDB" id="A0A6J7J2D5"/>
<accession>A0A6J7J2D5</accession>
<dbReference type="GO" id="GO:0016491">
    <property type="term" value="F:oxidoreductase activity"/>
    <property type="evidence" value="ECO:0007669"/>
    <property type="project" value="UniProtKB-KW"/>
</dbReference>
<evidence type="ECO:0000313" key="3">
    <source>
        <dbReference type="EMBL" id="CAB4936787.1"/>
    </source>
</evidence>
<dbReference type="InterPro" id="IPR036291">
    <property type="entry name" value="NAD(P)-bd_dom_sf"/>
</dbReference>
<name>A0A6J7J2D5_9ZZZZ</name>
<dbReference type="EMBL" id="CAFBNE010000013">
    <property type="protein sequence ID" value="CAB4936787.1"/>
    <property type="molecule type" value="Genomic_DNA"/>
</dbReference>
<comment type="similarity">
    <text evidence="1">Belongs to the short-chain dehydrogenases/reductases (SDR) family.</text>
</comment>
<proteinExistence type="inferred from homology"/>
<evidence type="ECO:0000256" key="1">
    <source>
        <dbReference type="ARBA" id="ARBA00006484"/>
    </source>
</evidence>
<dbReference type="PANTHER" id="PTHR43669">
    <property type="entry name" value="5-KETO-D-GLUCONATE 5-REDUCTASE"/>
    <property type="match status" value="1"/>
</dbReference>
<gene>
    <name evidence="3" type="ORF">UFOPK3772_00622</name>
</gene>
<organism evidence="3">
    <name type="scientific">freshwater metagenome</name>
    <dbReference type="NCBI Taxonomy" id="449393"/>
    <lineage>
        <taxon>unclassified sequences</taxon>
        <taxon>metagenomes</taxon>
        <taxon>ecological metagenomes</taxon>
    </lineage>
</organism>
<dbReference type="PROSITE" id="PS00061">
    <property type="entry name" value="ADH_SHORT"/>
    <property type="match status" value="1"/>
</dbReference>
<dbReference type="Pfam" id="PF00106">
    <property type="entry name" value="adh_short"/>
    <property type="match status" value="1"/>
</dbReference>
<evidence type="ECO:0000256" key="2">
    <source>
        <dbReference type="ARBA" id="ARBA00023002"/>
    </source>
</evidence>
<dbReference type="InterPro" id="IPR002347">
    <property type="entry name" value="SDR_fam"/>
</dbReference>
<protein>
    <submittedName>
        <fullName evidence="3">Unannotated protein</fullName>
    </submittedName>
</protein>
<reference evidence="3" key="1">
    <citation type="submission" date="2020-05" db="EMBL/GenBank/DDBJ databases">
        <authorList>
            <person name="Chiriac C."/>
            <person name="Salcher M."/>
            <person name="Ghai R."/>
            <person name="Kavagutti S V."/>
        </authorList>
    </citation>
    <scope>NUCLEOTIDE SEQUENCE</scope>
</reference>
<dbReference type="SUPFAM" id="SSF51735">
    <property type="entry name" value="NAD(P)-binding Rossmann-fold domains"/>
    <property type="match status" value="1"/>
</dbReference>
<dbReference type="Gene3D" id="3.40.50.720">
    <property type="entry name" value="NAD(P)-binding Rossmann-like Domain"/>
    <property type="match status" value="1"/>
</dbReference>